<evidence type="ECO:0000313" key="3">
    <source>
        <dbReference type="Proteomes" id="UP001176940"/>
    </source>
</evidence>
<gene>
    <name evidence="2" type="ORF">RIMI_LOCUS7852936</name>
</gene>
<proteinExistence type="predicted"/>
<accession>A0ABN9LCZ4</accession>
<dbReference type="EMBL" id="CAUEEQ010015154">
    <property type="protein sequence ID" value="CAJ0938866.1"/>
    <property type="molecule type" value="Genomic_DNA"/>
</dbReference>
<feature type="compositionally biased region" description="Basic and acidic residues" evidence="1">
    <location>
        <begin position="123"/>
        <end position="134"/>
    </location>
</feature>
<feature type="region of interest" description="Disordered" evidence="1">
    <location>
        <begin position="123"/>
        <end position="176"/>
    </location>
</feature>
<organism evidence="2 3">
    <name type="scientific">Ranitomeya imitator</name>
    <name type="common">mimic poison frog</name>
    <dbReference type="NCBI Taxonomy" id="111125"/>
    <lineage>
        <taxon>Eukaryota</taxon>
        <taxon>Metazoa</taxon>
        <taxon>Chordata</taxon>
        <taxon>Craniata</taxon>
        <taxon>Vertebrata</taxon>
        <taxon>Euteleostomi</taxon>
        <taxon>Amphibia</taxon>
        <taxon>Batrachia</taxon>
        <taxon>Anura</taxon>
        <taxon>Neobatrachia</taxon>
        <taxon>Hyloidea</taxon>
        <taxon>Dendrobatidae</taxon>
        <taxon>Dendrobatinae</taxon>
        <taxon>Ranitomeya</taxon>
    </lineage>
</organism>
<name>A0ABN9LCZ4_9NEOB</name>
<reference evidence="2" key="1">
    <citation type="submission" date="2023-07" db="EMBL/GenBank/DDBJ databases">
        <authorList>
            <person name="Stuckert A."/>
        </authorList>
    </citation>
    <scope>NUCLEOTIDE SEQUENCE</scope>
</reference>
<dbReference type="Proteomes" id="UP001176940">
    <property type="component" value="Unassembled WGS sequence"/>
</dbReference>
<feature type="compositionally biased region" description="Low complexity" evidence="1">
    <location>
        <begin position="146"/>
        <end position="161"/>
    </location>
</feature>
<feature type="region of interest" description="Disordered" evidence="1">
    <location>
        <begin position="362"/>
        <end position="386"/>
    </location>
</feature>
<sequence>MQFSDASAAHYEFRDEGAEFRPCMRGYISVIKMHFGANLPAGRFGGRTAHAPAILQDGGAQGEDGRTDTGTPDVTSLSEEKVYEILELCREREDYSPLIRVIGRVFSSADALVQSFRKAKQHTKEELKSLQEKDEDKDEDEKEKAASSAAAMEDDSAASSSRLNDGTQGDNNIPKLGPEEVSLDIEAVRRVYHRLLSNEKIETAFLNALVYLSPNVECDLTYHNVYSRDPNYLNLFIIVMENCNLHSPEYLEMALPLFCKAMSKLPLAAQAKLIRLWSKYSAEQIRRMMETFQQLITYKVISNEFNSRNLVNDDDAIVAATKCLKMVYYANVVGGEIETDHNEDEDEEPIPESSELTLQELLGEERRNKKGPRVDPLEIELGVKNH</sequence>
<comment type="caution">
    <text evidence="2">The sequence shown here is derived from an EMBL/GenBank/DDBJ whole genome shotgun (WGS) entry which is preliminary data.</text>
</comment>
<protein>
    <submittedName>
        <fullName evidence="2">Uncharacterized protein</fullName>
    </submittedName>
</protein>
<evidence type="ECO:0000313" key="2">
    <source>
        <dbReference type="EMBL" id="CAJ0938866.1"/>
    </source>
</evidence>
<feature type="compositionally biased region" description="Basic and acidic residues" evidence="1">
    <location>
        <begin position="363"/>
        <end position="386"/>
    </location>
</feature>
<feature type="compositionally biased region" description="Polar residues" evidence="1">
    <location>
        <begin position="162"/>
        <end position="171"/>
    </location>
</feature>
<evidence type="ECO:0000256" key="1">
    <source>
        <dbReference type="SAM" id="MobiDB-lite"/>
    </source>
</evidence>
<keyword evidence="3" id="KW-1185">Reference proteome</keyword>